<evidence type="ECO:0000313" key="6">
    <source>
        <dbReference type="EMBL" id="KAB7727334.1"/>
    </source>
</evidence>
<dbReference type="SUPFAM" id="SSF46626">
    <property type="entry name" value="Cytochrome c"/>
    <property type="match status" value="1"/>
</dbReference>
<proteinExistence type="predicted"/>
<dbReference type="GO" id="GO:0020037">
    <property type="term" value="F:heme binding"/>
    <property type="evidence" value="ECO:0007669"/>
    <property type="project" value="InterPro"/>
</dbReference>
<dbReference type="Gene3D" id="1.10.760.10">
    <property type="entry name" value="Cytochrome c-like domain"/>
    <property type="match status" value="1"/>
</dbReference>
<dbReference type="PROSITE" id="PS51007">
    <property type="entry name" value="CYTC"/>
    <property type="match status" value="1"/>
</dbReference>
<keyword evidence="1 4" id="KW-0349">Heme</keyword>
<evidence type="ECO:0000256" key="4">
    <source>
        <dbReference type="PROSITE-ProRule" id="PRU00433"/>
    </source>
</evidence>
<dbReference type="AlphaFoldDB" id="A0A7J5TTV7"/>
<keyword evidence="3 4" id="KW-0408">Iron</keyword>
<accession>A0A7J5TTV7</accession>
<dbReference type="InterPro" id="IPR009056">
    <property type="entry name" value="Cyt_c-like_dom"/>
</dbReference>
<dbReference type="RefSeq" id="WP_152126410.1">
    <property type="nucleotide sequence ID" value="NZ_WELI01000011.1"/>
</dbReference>
<dbReference type="Proteomes" id="UP000488299">
    <property type="component" value="Unassembled WGS sequence"/>
</dbReference>
<evidence type="ECO:0000256" key="2">
    <source>
        <dbReference type="ARBA" id="ARBA00022723"/>
    </source>
</evidence>
<evidence type="ECO:0000313" key="7">
    <source>
        <dbReference type="Proteomes" id="UP000488299"/>
    </source>
</evidence>
<comment type="caution">
    <text evidence="6">The sequence shown here is derived from an EMBL/GenBank/DDBJ whole genome shotgun (WGS) entry which is preliminary data.</text>
</comment>
<protein>
    <submittedName>
        <fullName evidence="6">C-type cytochrome</fullName>
    </submittedName>
</protein>
<dbReference type="InterPro" id="IPR036909">
    <property type="entry name" value="Cyt_c-like_dom_sf"/>
</dbReference>
<sequence>MNRLIGLSCVMMVILGGWVRHSPGTNSPIVPTDTIPGRFGFGRAASAAHLTRLDSDVRPDGIGLPPGSGTAGQGAVLFRAKCAACHGPGGTGGPNGALVMTAPADALALSGKRPERVIGNYWPYATTVFDYIRRAMPFNAPGSLIDDEVYALTAYLLSANKVMDSTMVLNANTLPTICMPAQHLFVPDDRRGGPEIR</sequence>
<dbReference type="PANTHER" id="PTHR35008:SF8">
    <property type="entry name" value="ALCOHOL DEHYDROGENASE CYTOCHROME C SUBUNIT"/>
    <property type="match status" value="1"/>
</dbReference>
<gene>
    <name evidence="6" type="ORF">F5984_22170</name>
</gene>
<dbReference type="GO" id="GO:0046872">
    <property type="term" value="F:metal ion binding"/>
    <property type="evidence" value="ECO:0007669"/>
    <property type="project" value="UniProtKB-KW"/>
</dbReference>
<dbReference type="EMBL" id="WELI01000011">
    <property type="protein sequence ID" value="KAB7727334.1"/>
    <property type="molecule type" value="Genomic_DNA"/>
</dbReference>
<name>A0A7J5TTV7_9BACT</name>
<dbReference type="GO" id="GO:0009055">
    <property type="term" value="F:electron transfer activity"/>
    <property type="evidence" value="ECO:0007669"/>
    <property type="project" value="InterPro"/>
</dbReference>
<keyword evidence="7" id="KW-1185">Reference proteome</keyword>
<dbReference type="Pfam" id="PF13442">
    <property type="entry name" value="Cytochrome_CBB3"/>
    <property type="match status" value="1"/>
</dbReference>
<organism evidence="6 7">
    <name type="scientific">Rudanella paleaurantiibacter</name>
    <dbReference type="NCBI Taxonomy" id="2614655"/>
    <lineage>
        <taxon>Bacteria</taxon>
        <taxon>Pseudomonadati</taxon>
        <taxon>Bacteroidota</taxon>
        <taxon>Cytophagia</taxon>
        <taxon>Cytophagales</taxon>
        <taxon>Cytophagaceae</taxon>
        <taxon>Rudanella</taxon>
    </lineage>
</organism>
<dbReference type="InterPro" id="IPR051459">
    <property type="entry name" value="Cytochrome_c-type_DH"/>
</dbReference>
<dbReference type="PANTHER" id="PTHR35008">
    <property type="entry name" value="BLL4482 PROTEIN-RELATED"/>
    <property type="match status" value="1"/>
</dbReference>
<evidence type="ECO:0000259" key="5">
    <source>
        <dbReference type="PROSITE" id="PS51007"/>
    </source>
</evidence>
<keyword evidence="2 4" id="KW-0479">Metal-binding</keyword>
<feature type="domain" description="Cytochrome c" evidence="5">
    <location>
        <begin position="69"/>
        <end position="160"/>
    </location>
</feature>
<evidence type="ECO:0000256" key="3">
    <source>
        <dbReference type="ARBA" id="ARBA00023004"/>
    </source>
</evidence>
<evidence type="ECO:0000256" key="1">
    <source>
        <dbReference type="ARBA" id="ARBA00022617"/>
    </source>
</evidence>
<reference evidence="6 7" key="1">
    <citation type="submission" date="2019-10" db="EMBL/GenBank/DDBJ databases">
        <title>Rudanella paleaurantiibacter sp. nov., isolated from sludge.</title>
        <authorList>
            <person name="Xu S.Q."/>
        </authorList>
    </citation>
    <scope>NUCLEOTIDE SEQUENCE [LARGE SCALE GENOMIC DNA]</scope>
    <source>
        <strain evidence="6 7">HX-22-17</strain>
    </source>
</reference>